<name>A0A2P6RZ21_ROSCH</name>
<accession>A0A2P6RZ21</accession>
<keyword evidence="3" id="KW-1185">Reference proteome</keyword>
<dbReference type="AlphaFoldDB" id="A0A2P6RZ21"/>
<proteinExistence type="inferred from homology"/>
<evidence type="ECO:0000256" key="1">
    <source>
        <dbReference type="ARBA" id="ARBA00006974"/>
    </source>
</evidence>
<dbReference type="GO" id="GO:0009733">
    <property type="term" value="P:response to auxin"/>
    <property type="evidence" value="ECO:0007669"/>
    <property type="project" value="InterPro"/>
</dbReference>
<gene>
    <name evidence="2" type="ORF">RchiOBHm_Chr2g0146931</name>
</gene>
<comment type="caution">
    <text evidence="2">The sequence shown here is derived from an EMBL/GenBank/DDBJ whole genome shotgun (WGS) entry which is preliminary data.</text>
</comment>
<organism evidence="2 3">
    <name type="scientific">Rosa chinensis</name>
    <name type="common">China rose</name>
    <dbReference type="NCBI Taxonomy" id="74649"/>
    <lineage>
        <taxon>Eukaryota</taxon>
        <taxon>Viridiplantae</taxon>
        <taxon>Streptophyta</taxon>
        <taxon>Embryophyta</taxon>
        <taxon>Tracheophyta</taxon>
        <taxon>Spermatophyta</taxon>
        <taxon>Magnoliopsida</taxon>
        <taxon>eudicotyledons</taxon>
        <taxon>Gunneridae</taxon>
        <taxon>Pentapetalae</taxon>
        <taxon>rosids</taxon>
        <taxon>fabids</taxon>
        <taxon>Rosales</taxon>
        <taxon>Rosaceae</taxon>
        <taxon>Rosoideae</taxon>
        <taxon>Rosoideae incertae sedis</taxon>
        <taxon>Rosa</taxon>
    </lineage>
</organism>
<dbReference type="Pfam" id="PF02519">
    <property type="entry name" value="Auxin_inducible"/>
    <property type="match status" value="1"/>
</dbReference>
<dbReference type="OMA" id="HTTALYD"/>
<dbReference type="PANTHER" id="PTHR31374:SF32">
    <property type="entry name" value="SAUR FAMILY PROTEIN"/>
    <property type="match status" value="1"/>
</dbReference>
<dbReference type="EMBL" id="PDCK01000040">
    <property type="protein sequence ID" value="PRQ51660.1"/>
    <property type="molecule type" value="Genomic_DNA"/>
</dbReference>
<dbReference type="Gramene" id="PRQ51660">
    <property type="protein sequence ID" value="PRQ51660"/>
    <property type="gene ID" value="RchiOBHm_Chr2g0146931"/>
</dbReference>
<evidence type="ECO:0000313" key="3">
    <source>
        <dbReference type="Proteomes" id="UP000238479"/>
    </source>
</evidence>
<reference evidence="2 3" key="1">
    <citation type="journal article" date="2018" name="Nat. Genet.">
        <title>The Rosa genome provides new insights in the design of modern roses.</title>
        <authorList>
            <person name="Bendahmane M."/>
        </authorList>
    </citation>
    <scope>NUCLEOTIDE SEQUENCE [LARGE SCALE GENOMIC DNA]</scope>
    <source>
        <strain evidence="3">cv. Old Blush</strain>
    </source>
</reference>
<evidence type="ECO:0000313" key="2">
    <source>
        <dbReference type="EMBL" id="PRQ51660.1"/>
    </source>
</evidence>
<sequence>MGIRGSKLSQIIGVNKRLRSSTPVTTPRGYVPVCVGVDGDFRRFMVHTKLLGHQEFMELLYSSAEEYGFCNDGVLRIPYEAKDFEEYWMIKKSKPKVFKVKPI</sequence>
<protein>
    <submittedName>
        <fullName evidence="2">Putative small auxin-up RNA</fullName>
    </submittedName>
</protein>
<dbReference type="PANTHER" id="PTHR31374">
    <property type="entry name" value="AUXIN-INDUCED PROTEIN-LIKE-RELATED"/>
    <property type="match status" value="1"/>
</dbReference>
<dbReference type="STRING" id="74649.A0A2P6RZ21"/>
<dbReference type="Proteomes" id="UP000238479">
    <property type="component" value="Chromosome 2"/>
</dbReference>
<dbReference type="InterPro" id="IPR003676">
    <property type="entry name" value="SAUR_fam"/>
</dbReference>
<comment type="similarity">
    <text evidence="1">Belongs to the ARG7 family.</text>
</comment>